<proteinExistence type="predicted"/>
<feature type="region of interest" description="Disordered" evidence="1">
    <location>
        <begin position="1"/>
        <end position="32"/>
    </location>
</feature>
<feature type="region of interest" description="Disordered" evidence="1">
    <location>
        <begin position="83"/>
        <end position="206"/>
    </location>
</feature>
<name>A0A449H5R7_NOCFR</name>
<evidence type="ECO:0000256" key="1">
    <source>
        <dbReference type="SAM" id="MobiDB-lite"/>
    </source>
</evidence>
<feature type="compositionally biased region" description="Basic residues" evidence="1">
    <location>
        <begin position="104"/>
        <end position="115"/>
    </location>
</feature>
<reference evidence="2" key="1">
    <citation type="submission" date="2019-02" db="EMBL/GenBank/DDBJ databases">
        <authorList>
            <consortium name="Pathogen Informatics"/>
        </authorList>
    </citation>
    <scope>NUCLEOTIDE SEQUENCE</scope>
    <source>
        <strain evidence="2">3012STDY6733949</strain>
    </source>
</reference>
<sequence length="295" mass="32022">MPAANPEPADGPWESRRPPCPLRPRAPLPRKPLLAREDSRCDLDRCELRSRSGLCCLATAHRGAGGDDVAKCGARSAPPEVGVAATAQPRSAALRPTDSLLVRRMSRLRRRRPRPGRPGVGPQLRVRSGIAPARDVSCETSSRPLNSRHLTSRPEPRPHPARDRRALPPPRQRCDGCQREQPRVPQNDQSRPAAAAVGTPLHPPPAFHVKRNGVDPRVLCAAPRFNFPRALSAGKLMGVGRERRCHGGIRVCGASSARRNRAQSAHDEASCSIRHSGLRRGVGVRPVARGLKFSG</sequence>
<gene>
    <name evidence="2" type="ORF">NCTC1935_04385</name>
</gene>
<accession>A0A449H5R7</accession>
<feature type="compositionally biased region" description="Polar residues" evidence="1">
    <location>
        <begin position="138"/>
        <end position="149"/>
    </location>
</feature>
<feature type="compositionally biased region" description="Pro residues" evidence="1">
    <location>
        <begin position="18"/>
        <end position="30"/>
    </location>
</feature>
<evidence type="ECO:0000313" key="2">
    <source>
        <dbReference type="EMBL" id="VFA86530.1"/>
    </source>
</evidence>
<organism evidence="2">
    <name type="scientific">Nocardia farcinica</name>
    <dbReference type="NCBI Taxonomy" id="37329"/>
    <lineage>
        <taxon>Bacteria</taxon>
        <taxon>Bacillati</taxon>
        <taxon>Actinomycetota</taxon>
        <taxon>Actinomycetes</taxon>
        <taxon>Mycobacteriales</taxon>
        <taxon>Nocardiaceae</taxon>
        <taxon>Nocardia</taxon>
    </lineage>
</organism>
<protein>
    <submittedName>
        <fullName evidence="2">Uncharacterized protein</fullName>
    </submittedName>
</protein>
<dbReference type="EMBL" id="CAACYE010000005">
    <property type="protein sequence ID" value="VFA86530.1"/>
    <property type="molecule type" value="Genomic_DNA"/>
</dbReference>
<feature type="compositionally biased region" description="Basic and acidic residues" evidence="1">
    <location>
        <begin position="152"/>
        <end position="182"/>
    </location>
</feature>
<dbReference type="AlphaFoldDB" id="A0A449H5R7"/>